<proteinExistence type="predicted"/>
<keyword evidence="3" id="KW-1185">Reference proteome</keyword>
<organism evidence="2 3">
    <name type="scientific">Pelagicoccus albus</name>
    <dbReference type="NCBI Taxonomy" id="415222"/>
    <lineage>
        <taxon>Bacteria</taxon>
        <taxon>Pseudomonadati</taxon>
        <taxon>Verrucomicrobiota</taxon>
        <taxon>Opitutia</taxon>
        <taxon>Puniceicoccales</taxon>
        <taxon>Pelagicoccaceae</taxon>
        <taxon>Pelagicoccus</taxon>
    </lineage>
</organism>
<keyword evidence="1" id="KW-0812">Transmembrane</keyword>
<feature type="transmembrane region" description="Helical" evidence="1">
    <location>
        <begin position="57"/>
        <end position="77"/>
    </location>
</feature>
<feature type="transmembrane region" description="Helical" evidence="1">
    <location>
        <begin position="124"/>
        <end position="143"/>
    </location>
</feature>
<name>A0A7X1E945_9BACT</name>
<protein>
    <submittedName>
        <fullName evidence="2">DUF998 domain-containing protein</fullName>
    </submittedName>
</protein>
<feature type="transmembrane region" description="Helical" evidence="1">
    <location>
        <begin position="89"/>
        <end position="112"/>
    </location>
</feature>
<dbReference type="InterPro" id="IPR009339">
    <property type="entry name" value="DUF998"/>
</dbReference>
<evidence type="ECO:0000256" key="1">
    <source>
        <dbReference type="SAM" id="Phobius"/>
    </source>
</evidence>
<accession>A0A7X1E945</accession>
<dbReference type="Proteomes" id="UP000526501">
    <property type="component" value="Unassembled WGS sequence"/>
</dbReference>
<keyword evidence="1" id="KW-0472">Membrane</keyword>
<feature type="transmembrane region" description="Helical" evidence="1">
    <location>
        <begin position="194"/>
        <end position="216"/>
    </location>
</feature>
<dbReference type="EMBL" id="JACHVC010000012">
    <property type="protein sequence ID" value="MBC2607039.1"/>
    <property type="molecule type" value="Genomic_DNA"/>
</dbReference>
<reference evidence="2 3" key="1">
    <citation type="submission" date="2020-07" db="EMBL/GenBank/DDBJ databases">
        <authorList>
            <person name="Feng X."/>
        </authorList>
    </citation>
    <scope>NUCLEOTIDE SEQUENCE [LARGE SCALE GENOMIC DNA]</scope>
    <source>
        <strain evidence="2 3">JCM23202</strain>
    </source>
</reference>
<feature type="transmembrane region" description="Helical" evidence="1">
    <location>
        <begin position="155"/>
        <end position="174"/>
    </location>
</feature>
<dbReference type="RefSeq" id="WP_185660903.1">
    <property type="nucleotide sequence ID" value="NZ_CAWPOO010000012.1"/>
</dbReference>
<keyword evidence="1" id="KW-1133">Transmembrane helix</keyword>
<sequence>MSRERTQKTWAWYWLSVLFVVAGGYLGARAYPGGFDWAYEVMSALASQKHNPEGGHWFAGGLALGMACLFPVGFLFLRESKEGKRREVWFSRVILGGIFFGVLVGLERLFVYHISDVVHKAHEILALFCFLSLFIGILGLTLSRTGRSNLSRWSALWVVLPLMAIGLSQLALYFDQRDLGWVDTEWRTMGIPVWYSFAFWQWLAAVSLWISLGLLLRQKPQRA</sequence>
<evidence type="ECO:0000313" key="3">
    <source>
        <dbReference type="Proteomes" id="UP000526501"/>
    </source>
</evidence>
<gene>
    <name evidence="2" type="ORF">H5P27_13375</name>
</gene>
<feature type="transmembrane region" description="Helical" evidence="1">
    <location>
        <begin position="12"/>
        <end position="31"/>
    </location>
</feature>
<dbReference type="AlphaFoldDB" id="A0A7X1E945"/>
<evidence type="ECO:0000313" key="2">
    <source>
        <dbReference type="EMBL" id="MBC2607039.1"/>
    </source>
</evidence>
<dbReference type="Pfam" id="PF06197">
    <property type="entry name" value="DUF998"/>
    <property type="match status" value="1"/>
</dbReference>
<comment type="caution">
    <text evidence="2">The sequence shown here is derived from an EMBL/GenBank/DDBJ whole genome shotgun (WGS) entry which is preliminary data.</text>
</comment>